<sequence length="382" mass="42895">MAAPMRRHVLTSRRRFCLVPSLPNPFCVKISNRRNYSKQAESVDGQKKKLFSDCPPRVFSGIQPTGVPHIGNYVGAIRNWVELQKKYDSVLLCIVDLHSITVPQDPQQLRQNIFDMTACLLACGINPERSILFQQSHVAEHAELAWTLGCLCTLPRLQHLPQWREKSGKYKEPGLGLFTYPVLQAADILLYKATDVPVGEDQIHHIELTRHLAKSFNRNYGVVFPSCKVVMGDVPKIRSLRNPMAKMSKSEPNPLSRIELTDSPDDIAEKIKKAVTDSTSEVTYAPDTRPGVSNLIDIHMAFSGLFAEEICEHAYLKALDTGLYKQEVSEVVIEKLRPISDTIRRLQADRSYLEKVLKSGQERAKTLAGATMCEVKQAMGLS</sequence>
<evidence type="ECO:0000256" key="2">
    <source>
        <dbReference type="ARBA" id="ARBA00005594"/>
    </source>
</evidence>
<dbReference type="InterPro" id="IPR002305">
    <property type="entry name" value="aa-tRNA-synth_Ic"/>
</dbReference>
<gene>
    <name evidence="15" type="ORF">BaRGS_00005525</name>
</gene>
<comment type="subcellular location">
    <subcellularLocation>
        <location evidence="1">Mitochondrion matrix</location>
    </subcellularLocation>
</comment>
<evidence type="ECO:0000256" key="3">
    <source>
        <dbReference type="ARBA" id="ARBA00013161"/>
    </source>
</evidence>
<evidence type="ECO:0000256" key="10">
    <source>
        <dbReference type="ARBA" id="ARBA00049929"/>
    </source>
</evidence>
<evidence type="ECO:0000256" key="13">
    <source>
        <dbReference type="ARBA" id="ARBA00080951"/>
    </source>
</evidence>
<keyword evidence="16" id="KW-1185">Reference proteome</keyword>
<dbReference type="InterPro" id="IPR002306">
    <property type="entry name" value="Trp-tRNA-ligase"/>
</dbReference>
<dbReference type="GO" id="GO:0006412">
    <property type="term" value="P:translation"/>
    <property type="evidence" value="ECO:0007669"/>
    <property type="project" value="UniProtKB-KW"/>
</dbReference>
<protein>
    <recommendedName>
        <fullName evidence="12">Tryptophan--tRNA ligase, mitochondrial</fullName>
        <ecNumber evidence="3">6.1.1.2</ecNumber>
    </recommendedName>
    <alternativeName>
        <fullName evidence="13">(Mt)TrpRS</fullName>
    </alternativeName>
    <alternativeName>
        <fullName evidence="9">Tryptophanyl-tRNA synthetase</fullName>
    </alternativeName>
</protein>
<dbReference type="Proteomes" id="UP001519460">
    <property type="component" value="Unassembled WGS sequence"/>
</dbReference>
<dbReference type="CDD" id="cd00806">
    <property type="entry name" value="TrpRS_core"/>
    <property type="match status" value="1"/>
</dbReference>
<evidence type="ECO:0000256" key="5">
    <source>
        <dbReference type="ARBA" id="ARBA00022741"/>
    </source>
</evidence>
<dbReference type="AlphaFoldDB" id="A0ABD0LUN9"/>
<dbReference type="GO" id="GO:0005759">
    <property type="term" value="C:mitochondrial matrix"/>
    <property type="evidence" value="ECO:0007669"/>
    <property type="project" value="UniProtKB-SubCell"/>
</dbReference>
<accession>A0ABD0LUN9</accession>
<comment type="function">
    <text evidence="11">Catalyzes the attachment of tryptophan to tRNA(Trp) in a two-step reaction: tryptophan is first activated by ATP to form Trp-AMP and then transferred to the acceptor end of tRNA(Trp).</text>
</comment>
<keyword evidence="5 14" id="KW-0547">Nucleotide-binding</keyword>
<dbReference type="Pfam" id="PF00579">
    <property type="entry name" value="tRNA-synt_1b"/>
    <property type="match status" value="1"/>
</dbReference>
<organism evidence="15 16">
    <name type="scientific">Batillaria attramentaria</name>
    <dbReference type="NCBI Taxonomy" id="370345"/>
    <lineage>
        <taxon>Eukaryota</taxon>
        <taxon>Metazoa</taxon>
        <taxon>Spiralia</taxon>
        <taxon>Lophotrochozoa</taxon>
        <taxon>Mollusca</taxon>
        <taxon>Gastropoda</taxon>
        <taxon>Caenogastropoda</taxon>
        <taxon>Sorbeoconcha</taxon>
        <taxon>Cerithioidea</taxon>
        <taxon>Batillariidae</taxon>
        <taxon>Batillaria</taxon>
    </lineage>
</organism>
<reference evidence="15 16" key="1">
    <citation type="journal article" date="2023" name="Sci. Data">
        <title>Genome assembly of the Korean intertidal mud-creeper Batillaria attramentaria.</title>
        <authorList>
            <person name="Patra A.K."/>
            <person name="Ho P.T."/>
            <person name="Jun S."/>
            <person name="Lee S.J."/>
            <person name="Kim Y."/>
            <person name="Won Y.J."/>
        </authorList>
    </citation>
    <scope>NUCLEOTIDE SEQUENCE [LARGE SCALE GENOMIC DNA]</scope>
    <source>
        <strain evidence="15">Wonlab-2016</strain>
    </source>
</reference>
<keyword evidence="6 14" id="KW-0067">ATP-binding</keyword>
<evidence type="ECO:0000256" key="9">
    <source>
        <dbReference type="ARBA" id="ARBA00030268"/>
    </source>
</evidence>
<comment type="catalytic activity">
    <reaction evidence="10">
        <text>tRNA(Trp) + L-tryptophan + ATP = L-tryptophyl-tRNA(Trp) + AMP + diphosphate + H(+)</text>
        <dbReference type="Rhea" id="RHEA:24080"/>
        <dbReference type="Rhea" id="RHEA-COMP:9671"/>
        <dbReference type="Rhea" id="RHEA-COMP:9705"/>
        <dbReference type="ChEBI" id="CHEBI:15378"/>
        <dbReference type="ChEBI" id="CHEBI:30616"/>
        <dbReference type="ChEBI" id="CHEBI:33019"/>
        <dbReference type="ChEBI" id="CHEBI:57912"/>
        <dbReference type="ChEBI" id="CHEBI:78442"/>
        <dbReference type="ChEBI" id="CHEBI:78535"/>
        <dbReference type="ChEBI" id="CHEBI:456215"/>
        <dbReference type="EC" id="6.1.1.2"/>
    </reaction>
</comment>
<comment type="similarity">
    <text evidence="2 14">Belongs to the class-I aminoacyl-tRNA synthetase family.</text>
</comment>
<dbReference type="InterPro" id="IPR014729">
    <property type="entry name" value="Rossmann-like_a/b/a_fold"/>
</dbReference>
<evidence type="ECO:0000313" key="16">
    <source>
        <dbReference type="Proteomes" id="UP001519460"/>
    </source>
</evidence>
<dbReference type="PRINTS" id="PR01039">
    <property type="entry name" value="TRNASYNTHTRP"/>
</dbReference>
<dbReference type="HAMAP" id="MF_00140_B">
    <property type="entry name" value="Trp_tRNA_synth_B"/>
    <property type="match status" value="1"/>
</dbReference>
<dbReference type="GO" id="GO:0004830">
    <property type="term" value="F:tryptophan-tRNA ligase activity"/>
    <property type="evidence" value="ECO:0007669"/>
    <property type="project" value="UniProtKB-EC"/>
</dbReference>
<dbReference type="InterPro" id="IPR024109">
    <property type="entry name" value="Trp-tRNA-ligase_bac-type"/>
</dbReference>
<evidence type="ECO:0000256" key="7">
    <source>
        <dbReference type="ARBA" id="ARBA00022917"/>
    </source>
</evidence>
<keyword evidence="8 14" id="KW-0030">Aminoacyl-tRNA synthetase</keyword>
<evidence type="ECO:0000256" key="6">
    <source>
        <dbReference type="ARBA" id="ARBA00022840"/>
    </source>
</evidence>
<dbReference type="InterPro" id="IPR050203">
    <property type="entry name" value="Trp-tRNA_synthetase"/>
</dbReference>
<comment type="caution">
    <text evidence="15">The sequence shown here is derived from an EMBL/GenBank/DDBJ whole genome shotgun (WGS) entry which is preliminary data.</text>
</comment>
<evidence type="ECO:0000256" key="11">
    <source>
        <dbReference type="ARBA" id="ARBA00059972"/>
    </source>
</evidence>
<dbReference type="PROSITE" id="PS00178">
    <property type="entry name" value="AA_TRNA_LIGASE_I"/>
    <property type="match status" value="1"/>
</dbReference>
<keyword evidence="7 14" id="KW-0648">Protein biosynthesis</keyword>
<name>A0ABD0LUN9_9CAEN</name>
<proteinExistence type="inferred from homology"/>
<evidence type="ECO:0000256" key="1">
    <source>
        <dbReference type="ARBA" id="ARBA00004305"/>
    </source>
</evidence>
<dbReference type="EC" id="6.1.1.2" evidence="3"/>
<evidence type="ECO:0000256" key="14">
    <source>
        <dbReference type="RuleBase" id="RU363036"/>
    </source>
</evidence>
<dbReference type="InterPro" id="IPR001412">
    <property type="entry name" value="aa-tRNA-synth_I_CS"/>
</dbReference>
<evidence type="ECO:0000256" key="12">
    <source>
        <dbReference type="ARBA" id="ARBA00069760"/>
    </source>
</evidence>
<evidence type="ECO:0000256" key="4">
    <source>
        <dbReference type="ARBA" id="ARBA00022598"/>
    </source>
</evidence>
<dbReference type="PANTHER" id="PTHR43766:SF1">
    <property type="entry name" value="TRYPTOPHAN--TRNA LIGASE, MITOCHONDRIAL"/>
    <property type="match status" value="1"/>
</dbReference>
<keyword evidence="4 14" id="KW-0436">Ligase</keyword>
<dbReference type="NCBIfam" id="TIGR00233">
    <property type="entry name" value="trpS"/>
    <property type="match status" value="1"/>
</dbReference>
<evidence type="ECO:0000313" key="15">
    <source>
        <dbReference type="EMBL" id="KAK7503260.1"/>
    </source>
</evidence>
<dbReference type="SUPFAM" id="SSF52374">
    <property type="entry name" value="Nucleotidylyl transferase"/>
    <property type="match status" value="1"/>
</dbReference>
<dbReference type="EMBL" id="JACVVK020000021">
    <property type="protein sequence ID" value="KAK7503260.1"/>
    <property type="molecule type" value="Genomic_DNA"/>
</dbReference>
<dbReference type="FunFam" id="1.10.240.10:FF:000002">
    <property type="entry name" value="Tryptophan--tRNA ligase"/>
    <property type="match status" value="1"/>
</dbReference>
<dbReference type="GO" id="GO:0005524">
    <property type="term" value="F:ATP binding"/>
    <property type="evidence" value="ECO:0007669"/>
    <property type="project" value="UniProtKB-KW"/>
</dbReference>
<dbReference type="Gene3D" id="1.10.240.10">
    <property type="entry name" value="Tyrosyl-Transfer RNA Synthetase"/>
    <property type="match status" value="1"/>
</dbReference>
<evidence type="ECO:0000256" key="8">
    <source>
        <dbReference type="ARBA" id="ARBA00023146"/>
    </source>
</evidence>
<dbReference type="Gene3D" id="3.40.50.620">
    <property type="entry name" value="HUPs"/>
    <property type="match status" value="1"/>
</dbReference>
<dbReference type="FunFam" id="3.40.50.620:FF:000082">
    <property type="entry name" value="MSW1p Mitochondrial tryptophanyl-tRNA synthetase"/>
    <property type="match status" value="1"/>
</dbReference>
<dbReference type="PANTHER" id="PTHR43766">
    <property type="entry name" value="TRYPTOPHAN--TRNA LIGASE, MITOCHONDRIAL"/>
    <property type="match status" value="1"/>
</dbReference>